<protein>
    <submittedName>
        <fullName evidence="1">Uncharacterized protein</fullName>
    </submittedName>
</protein>
<accession>A0ACB8CWV1</accession>
<evidence type="ECO:0000313" key="1">
    <source>
        <dbReference type="EMBL" id="KAH7953695.1"/>
    </source>
</evidence>
<gene>
    <name evidence="1" type="ORF">HPB49_011436</name>
</gene>
<keyword evidence="2" id="KW-1185">Reference proteome</keyword>
<organism evidence="1 2">
    <name type="scientific">Dermacentor silvarum</name>
    <name type="common">Tick</name>
    <dbReference type="NCBI Taxonomy" id="543639"/>
    <lineage>
        <taxon>Eukaryota</taxon>
        <taxon>Metazoa</taxon>
        <taxon>Ecdysozoa</taxon>
        <taxon>Arthropoda</taxon>
        <taxon>Chelicerata</taxon>
        <taxon>Arachnida</taxon>
        <taxon>Acari</taxon>
        <taxon>Parasitiformes</taxon>
        <taxon>Ixodida</taxon>
        <taxon>Ixodoidea</taxon>
        <taxon>Ixodidae</taxon>
        <taxon>Rhipicephalinae</taxon>
        <taxon>Dermacentor</taxon>
    </lineage>
</organism>
<reference evidence="1" key="1">
    <citation type="submission" date="2020-05" db="EMBL/GenBank/DDBJ databases">
        <title>Large-scale comparative analyses of tick genomes elucidate their genetic diversity and vector capacities.</title>
        <authorList>
            <person name="Jia N."/>
            <person name="Wang J."/>
            <person name="Shi W."/>
            <person name="Du L."/>
            <person name="Sun Y."/>
            <person name="Zhan W."/>
            <person name="Jiang J."/>
            <person name="Wang Q."/>
            <person name="Zhang B."/>
            <person name="Ji P."/>
            <person name="Sakyi L.B."/>
            <person name="Cui X."/>
            <person name="Yuan T."/>
            <person name="Jiang B."/>
            <person name="Yang W."/>
            <person name="Lam T.T.-Y."/>
            <person name="Chang Q."/>
            <person name="Ding S."/>
            <person name="Wang X."/>
            <person name="Zhu J."/>
            <person name="Ruan X."/>
            <person name="Zhao L."/>
            <person name="Wei J."/>
            <person name="Que T."/>
            <person name="Du C."/>
            <person name="Cheng J."/>
            <person name="Dai P."/>
            <person name="Han X."/>
            <person name="Huang E."/>
            <person name="Gao Y."/>
            <person name="Liu J."/>
            <person name="Shao H."/>
            <person name="Ye R."/>
            <person name="Li L."/>
            <person name="Wei W."/>
            <person name="Wang X."/>
            <person name="Wang C."/>
            <person name="Yang T."/>
            <person name="Huo Q."/>
            <person name="Li W."/>
            <person name="Guo W."/>
            <person name="Chen H."/>
            <person name="Zhou L."/>
            <person name="Ni X."/>
            <person name="Tian J."/>
            <person name="Zhou Y."/>
            <person name="Sheng Y."/>
            <person name="Liu T."/>
            <person name="Pan Y."/>
            <person name="Xia L."/>
            <person name="Li J."/>
            <person name="Zhao F."/>
            <person name="Cao W."/>
        </authorList>
    </citation>
    <scope>NUCLEOTIDE SEQUENCE</scope>
    <source>
        <strain evidence="1">Dsil-2018</strain>
    </source>
</reference>
<evidence type="ECO:0000313" key="2">
    <source>
        <dbReference type="Proteomes" id="UP000821865"/>
    </source>
</evidence>
<proteinExistence type="predicted"/>
<name>A0ACB8CWV1_DERSI</name>
<dbReference type="Proteomes" id="UP000821865">
    <property type="component" value="Chromosome 4"/>
</dbReference>
<comment type="caution">
    <text evidence="1">The sequence shown here is derived from an EMBL/GenBank/DDBJ whole genome shotgun (WGS) entry which is preliminary data.</text>
</comment>
<sequence length="151" mass="17053">MIMICLNTTHNILVISPPDETTATKIAKIKVLTINGKRHETNAYVSATEQMVKGIIRNILLKYTQDQLMHALVNTRNPSLKYAKRFGSTTTVILLYEGNRVPTWAYFISMSGRVNSTGMRFTNPLCFFVQIWAWVHFSAVPLSPSTSDTNK</sequence>
<dbReference type="EMBL" id="CM023473">
    <property type="protein sequence ID" value="KAH7953695.1"/>
    <property type="molecule type" value="Genomic_DNA"/>
</dbReference>